<dbReference type="PANTHER" id="PTHR30273:SF2">
    <property type="entry name" value="PROTEIN FECR"/>
    <property type="match status" value="1"/>
</dbReference>
<dbReference type="PANTHER" id="PTHR30273">
    <property type="entry name" value="PERIPLASMIC SIGNAL SENSOR AND SIGMA FACTOR ACTIVATOR FECR-RELATED"/>
    <property type="match status" value="1"/>
</dbReference>
<name>A0A9P7C2N2_9FUNG</name>
<accession>A0A9P7C2N2</accession>
<evidence type="ECO:0000313" key="3">
    <source>
        <dbReference type="Proteomes" id="UP000740926"/>
    </source>
</evidence>
<reference evidence="2 3" key="1">
    <citation type="journal article" date="2020" name="Microb. Genom.">
        <title>Genetic diversity of clinical and environmental Mucorales isolates obtained from an investigation of mucormycosis cases among solid organ transplant recipients.</title>
        <authorList>
            <person name="Nguyen M.H."/>
            <person name="Kaul D."/>
            <person name="Muto C."/>
            <person name="Cheng S.J."/>
            <person name="Richter R.A."/>
            <person name="Bruno V.M."/>
            <person name="Liu G."/>
            <person name="Beyhan S."/>
            <person name="Sundermann A.J."/>
            <person name="Mounaud S."/>
            <person name="Pasculle A.W."/>
            <person name="Nierman W.C."/>
            <person name="Driscoll E."/>
            <person name="Cumbie R."/>
            <person name="Clancy C.J."/>
            <person name="Dupont C.L."/>
        </authorList>
    </citation>
    <scope>NUCLEOTIDE SEQUENCE [LARGE SCALE GENOMIC DNA]</scope>
    <source>
        <strain evidence="2 3">GL24</strain>
    </source>
</reference>
<proteinExistence type="predicted"/>
<dbReference type="InterPro" id="IPR006860">
    <property type="entry name" value="FecR"/>
</dbReference>
<dbReference type="EMBL" id="JAANIU010009458">
    <property type="protein sequence ID" value="KAG1533114.1"/>
    <property type="molecule type" value="Genomic_DNA"/>
</dbReference>
<protein>
    <recommendedName>
        <fullName evidence="1">FecR protein domain-containing protein</fullName>
    </recommendedName>
</protein>
<comment type="caution">
    <text evidence="2">The sequence shown here is derived from an EMBL/GenBank/DDBJ whole genome shotgun (WGS) entry which is preliminary data.</text>
</comment>
<dbReference type="AlphaFoldDB" id="A0A9P7C2N2"/>
<evidence type="ECO:0000313" key="2">
    <source>
        <dbReference type="EMBL" id="KAG1533114.1"/>
    </source>
</evidence>
<dbReference type="InterPro" id="IPR012373">
    <property type="entry name" value="Ferrdict_sens_TM"/>
</dbReference>
<dbReference type="Pfam" id="PF04773">
    <property type="entry name" value="FecR"/>
    <property type="match status" value="1"/>
</dbReference>
<gene>
    <name evidence="2" type="ORF">G6F50_015978</name>
</gene>
<organism evidence="2 3">
    <name type="scientific">Rhizopus delemar</name>
    <dbReference type="NCBI Taxonomy" id="936053"/>
    <lineage>
        <taxon>Eukaryota</taxon>
        <taxon>Fungi</taxon>
        <taxon>Fungi incertae sedis</taxon>
        <taxon>Mucoromycota</taxon>
        <taxon>Mucoromycotina</taxon>
        <taxon>Mucoromycetes</taxon>
        <taxon>Mucorales</taxon>
        <taxon>Mucorineae</taxon>
        <taxon>Rhizopodaceae</taxon>
        <taxon>Rhizopus</taxon>
    </lineage>
</organism>
<evidence type="ECO:0000259" key="1">
    <source>
        <dbReference type="Pfam" id="PF04773"/>
    </source>
</evidence>
<dbReference type="GO" id="GO:0016989">
    <property type="term" value="F:sigma factor antagonist activity"/>
    <property type="evidence" value="ECO:0007669"/>
    <property type="project" value="TreeGrafter"/>
</dbReference>
<feature type="domain" description="FecR protein" evidence="1">
    <location>
        <begin position="22"/>
        <end position="106"/>
    </location>
</feature>
<dbReference type="Proteomes" id="UP000740926">
    <property type="component" value="Unassembled WGS sequence"/>
</dbReference>
<keyword evidence="3" id="KW-1185">Reference proteome</keyword>
<sequence>MLGAWPEAWLRLQSDHRSTHVVQDVQLPDGSRAVLDADSAIAVNFDAHARQVELLRGRAWFDVTPDAERRFSVRAGKGGVEDISTAFTVARGDGQVETQVGQGRVRVASPADGGWTYLQARGARASCCWSRPASPLPCNGWDVIVPGLPSCAVPFRGCRR</sequence>
<dbReference type="Gene3D" id="2.60.120.1440">
    <property type="match status" value="1"/>
</dbReference>